<comment type="caution">
    <text evidence="1">The sequence shown here is derived from an EMBL/GenBank/DDBJ whole genome shotgun (WGS) entry which is preliminary data.</text>
</comment>
<name>A0ABT7LRI0_9STRE</name>
<evidence type="ECO:0000313" key="2">
    <source>
        <dbReference type="Proteomes" id="UP001529255"/>
    </source>
</evidence>
<evidence type="ECO:0000313" key="1">
    <source>
        <dbReference type="EMBL" id="MDL5042610.1"/>
    </source>
</evidence>
<protein>
    <submittedName>
        <fullName evidence="1">Conjugal transfer protein</fullName>
    </submittedName>
</protein>
<reference evidence="1 2" key="1">
    <citation type="submission" date="2023-06" db="EMBL/GenBank/DDBJ databases">
        <title>A potential novel species of Streptococcus isolated from human milk sample.</title>
        <authorList>
            <person name="Nguyen H.V."/>
            <person name="Trinh A.T.V."/>
            <person name="Hoang A.T.L."/>
            <person name="Bui L.N.H."/>
            <person name="Tran Q.T.L."/>
            <person name="Trinh T."/>
        </authorList>
    </citation>
    <scope>NUCLEOTIDE SEQUENCE [LARGE SCALE GENOMIC DNA]</scope>
    <source>
        <strain evidence="1 2">VTCC 12812</strain>
    </source>
</reference>
<dbReference type="CDD" id="cd16428">
    <property type="entry name" value="TcpC_C"/>
    <property type="match status" value="1"/>
</dbReference>
<accession>A0ABT7LRI0</accession>
<dbReference type="RefSeq" id="WP_285955283.1">
    <property type="nucleotide sequence ID" value="NZ_JASUZV010000001.1"/>
</dbReference>
<dbReference type="EMBL" id="JASUZV010000001">
    <property type="protein sequence ID" value="MDL5042610.1"/>
    <property type="molecule type" value="Genomic_DNA"/>
</dbReference>
<sequence>MAKKIVKKKAKPKVLKKVGKKQKHQMRQISSRKMTTIFVTGLIGFGLLATTAIGLNVYGQLTGNQKPKVEKVTSDKVDYRLEQFLDGYVNAYFTYSMDNQSQKKQLDELNSYYDYVPSEQNQGQLRQETSLLSSYLQEIKDNVAVYEVVYKSGSGDSAENIKVGFNVPFGGKDGKYYVSGLPWYSAVTNLKKSSSDDKELVLSSQTTELSNSDKKKLNDFMDLFFKNYTTSQKNLDLIADGVTTINGAIYKSTDWAYYKIHKDGSVDAYVQATFEIKGITHSENFSFKLAKKNDSYFVKELKHEIPADYAKVKKEDKTE</sequence>
<dbReference type="Pfam" id="PF12642">
    <property type="entry name" value="TpcC"/>
    <property type="match status" value="1"/>
</dbReference>
<organism evidence="1 2">
    <name type="scientific">Streptococcus raffinosi</name>
    <dbReference type="NCBI Taxonomy" id="3053355"/>
    <lineage>
        <taxon>Bacteria</taxon>
        <taxon>Bacillati</taxon>
        <taxon>Bacillota</taxon>
        <taxon>Bacilli</taxon>
        <taxon>Lactobacillales</taxon>
        <taxon>Streptococcaceae</taxon>
        <taxon>Streptococcus</taxon>
    </lineage>
</organism>
<dbReference type="Gene3D" id="3.10.450.540">
    <property type="match status" value="1"/>
</dbReference>
<dbReference type="InterPro" id="IPR035628">
    <property type="entry name" value="TcpC_C"/>
</dbReference>
<proteinExistence type="predicted"/>
<gene>
    <name evidence="1" type="ORF">QRD39_00600</name>
</gene>
<dbReference type="CDD" id="cd16386">
    <property type="entry name" value="TcpC_N"/>
    <property type="match status" value="1"/>
</dbReference>
<dbReference type="InterPro" id="IPR024735">
    <property type="entry name" value="TcpC"/>
</dbReference>
<dbReference type="Proteomes" id="UP001529255">
    <property type="component" value="Unassembled WGS sequence"/>
</dbReference>
<keyword evidence="2" id="KW-1185">Reference proteome</keyword>